<evidence type="ECO:0000256" key="5">
    <source>
        <dbReference type="ARBA" id="ARBA00023002"/>
    </source>
</evidence>
<dbReference type="PRINTS" id="PR00463">
    <property type="entry name" value="EP450I"/>
</dbReference>
<dbReference type="InterPro" id="IPR017972">
    <property type="entry name" value="Cyt_P450_CS"/>
</dbReference>
<evidence type="ECO:0000256" key="1">
    <source>
        <dbReference type="ARBA" id="ARBA00001971"/>
    </source>
</evidence>
<dbReference type="InterPro" id="IPR002401">
    <property type="entry name" value="Cyt_P450_E_grp-I"/>
</dbReference>
<proteinExistence type="evidence at transcript level"/>
<accession>H9LD42</accession>
<dbReference type="PANTHER" id="PTHR24287:SF1">
    <property type="entry name" value="P450, PUTATIVE (EUROFUNG)-RELATED"/>
    <property type="match status" value="1"/>
</dbReference>
<evidence type="ECO:0000256" key="7">
    <source>
        <dbReference type="ARBA" id="ARBA00023033"/>
    </source>
</evidence>
<protein>
    <submittedName>
        <fullName evidence="11">Cytochrome P450 monooxygenase</fullName>
    </submittedName>
</protein>
<evidence type="ECO:0000256" key="3">
    <source>
        <dbReference type="ARBA" id="ARBA00022617"/>
    </source>
</evidence>
<name>H9LD42_TAICA</name>
<dbReference type="PROSITE" id="PS00086">
    <property type="entry name" value="CYTOCHROME_P450"/>
    <property type="match status" value="1"/>
</dbReference>
<dbReference type="PANTHER" id="PTHR24287">
    <property type="entry name" value="P450, PUTATIVE (EUROFUNG)-RELATED"/>
    <property type="match status" value="1"/>
</dbReference>
<evidence type="ECO:0000256" key="4">
    <source>
        <dbReference type="ARBA" id="ARBA00022723"/>
    </source>
</evidence>
<dbReference type="GO" id="GO:0020037">
    <property type="term" value="F:heme binding"/>
    <property type="evidence" value="ECO:0007669"/>
    <property type="project" value="InterPro"/>
</dbReference>
<dbReference type="InterPro" id="IPR001128">
    <property type="entry name" value="Cyt_P450"/>
</dbReference>
<organism evidence="11">
    <name type="scientific">Taiwanofungus camphoratus</name>
    <name type="common">Poroid brown-rot fungus</name>
    <name type="synonym">Antrodia camphorata</name>
    <dbReference type="NCBI Taxonomy" id="2696576"/>
    <lineage>
        <taxon>Eukaryota</taxon>
        <taxon>Fungi</taxon>
        <taxon>Dikarya</taxon>
        <taxon>Basidiomycota</taxon>
        <taxon>Agaricomycotina</taxon>
        <taxon>Agaricomycetes</taxon>
        <taxon>Polyporales</taxon>
        <taxon>Taiwanofungaceae</taxon>
        <taxon>Taiwanofungus</taxon>
    </lineage>
</organism>
<dbReference type="PRINTS" id="PR00385">
    <property type="entry name" value="P450"/>
</dbReference>
<dbReference type="GO" id="GO:0004497">
    <property type="term" value="F:monooxygenase activity"/>
    <property type="evidence" value="ECO:0007669"/>
    <property type="project" value="UniProtKB-KW"/>
</dbReference>
<comment type="similarity">
    <text evidence="2 9">Belongs to the cytochrome P450 family.</text>
</comment>
<keyword evidence="10" id="KW-1133">Transmembrane helix</keyword>
<evidence type="ECO:0000256" key="9">
    <source>
        <dbReference type="RuleBase" id="RU000461"/>
    </source>
</evidence>
<dbReference type="CDD" id="cd11063">
    <property type="entry name" value="CYP52"/>
    <property type="match status" value="1"/>
</dbReference>
<keyword evidence="10" id="KW-0812">Transmembrane</keyword>
<evidence type="ECO:0000313" key="11">
    <source>
        <dbReference type="EMBL" id="AEB40226.1"/>
    </source>
</evidence>
<keyword evidence="5 9" id="KW-0560">Oxidoreductase</keyword>
<feature type="binding site" description="axial binding residue" evidence="8">
    <location>
        <position position="492"/>
    </location>
    <ligand>
        <name>heme</name>
        <dbReference type="ChEBI" id="CHEBI:30413"/>
    </ligand>
    <ligandPart>
        <name>Fe</name>
        <dbReference type="ChEBI" id="CHEBI:18248"/>
    </ligandPart>
</feature>
<dbReference type="EMBL" id="HM044145">
    <property type="protein sequence ID" value="AEB40226.1"/>
    <property type="molecule type" value="mRNA"/>
</dbReference>
<reference evidence="11" key="1">
    <citation type="submission" date="2010-03" db="EMBL/GenBank/DDBJ databases">
        <title>Cloning and expression of cytochrome P450 genes in Antrodia cinnamomea.</title>
        <authorList>
            <person name="Hsu K.-H."/>
            <person name="Lee Y.-R."/>
            <person name="Chu F.-H."/>
        </authorList>
    </citation>
    <scope>NUCLEOTIDE SEQUENCE</scope>
    <source>
        <strain evidence="11">Ac-10</strain>
    </source>
</reference>
<keyword evidence="3 8" id="KW-0349">Heme</keyword>
<keyword evidence="6 8" id="KW-0408">Iron</keyword>
<dbReference type="GO" id="GO:0016705">
    <property type="term" value="F:oxidoreductase activity, acting on paired donors, with incorporation or reduction of molecular oxygen"/>
    <property type="evidence" value="ECO:0007669"/>
    <property type="project" value="InterPro"/>
</dbReference>
<dbReference type="SUPFAM" id="SSF48264">
    <property type="entry name" value="Cytochrome P450"/>
    <property type="match status" value="1"/>
</dbReference>
<keyword evidence="7 9" id="KW-0503">Monooxygenase</keyword>
<feature type="transmembrane region" description="Helical" evidence="10">
    <location>
        <begin position="6"/>
        <end position="28"/>
    </location>
</feature>
<keyword evidence="10" id="KW-0472">Membrane</keyword>
<sequence>MAVLTPGVVYLLTVVPKLLSPPVIAYLALQALRQLSGARISSWTLALSCVASLPIFYWIRALYSYVQEELGIRTLGAVRVPEVKGKYPGSLDLILKRLKQGKDGYPYEPLDGLTRQYGKIFNVKSMGENKFVTYDPTHFKIILSTDFNGWEKGDRFRRQMGSVLGSGVFNSDGEMWKFHRSMSRPFFSRDRISDFALFARHADVALSAMRARARSGSAIDFQDVMFRFALDSATEFLFGSCVHSLRAILPGASGATAHVADVGDTFGKALAGVQYRLGQRARLAPLWPLFEIFSDKTKNNGLKAGSKHVEENGMSERQTLLDQLIEMTDDVKLIADETINVLIAGRDTTAATTSFLTYFLALHPHVLKRLREEILDRVGLTRYPDLDDLREMKYLRAVINETLRLFPAVPSNIRSPVKATTLPSPVPGGKPFYIPAHSNVSYQVLHMQRNKELWGPDADVFDPDRFLDERLNKYLVPNPFIFIPFNAGPRICLGQQFAYNEMSFFVVRLLQSFDRIELAPDAQPAYSLPPASWVSGSGRKAVEKIRPKHELTMYVQGGLWVRFGEALSEA</sequence>
<dbReference type="Gene3D" id="1.10.630.10">
    <property type="entry name" value="Cytochrome P450"/>
    <property type="match status" value="1"/>
</dbReference>
<evidence type="ECO:0000256" key="6">
    <source>
        <dbReference type="ARBA" id="ARBA00023004"/>
    </source>
</evidence>
<dbReference type="InterPro" id="IPR047146">
    <property type="entry name" value="Cyt_P450_E_CYP52_fungi"/>
</dbReference>
<dbReference type="InterPro" id="IPR036396">
    <property type="entry name" value="Cyt_P450_sf"/>
</dbReference>
<evidence type="ECO:0000256" key="10">
    <source>
        <dbReference type="SAM" id="Phobius"/>
    </source>
</evidence>
<dbReference type="GO" id="GO:0005506">
    <property type="term" value="F:iron ion binding"/>
    <property type="evidence" value="ECO:0007669"/>
    <property type="project" value="InterPro"/>
</dbReference>
<evidence type="ECO:0000256" key="2">
    <source>
        <dbReference type="ARBA" id="ARBA00010617"/>
    </source>
</evidence>
<evidence type="ECO:0000256" key="8">
    <source>
        <dbReference type="PIRSR" id="PIRSR602401-1"/>
    </source>
</evidence>
<dbReference type="Pfam" id="PF00067">
    <property type="entry name" value="p450"/>
    <property type="match status" value="1"/>
</dbReference>
<keyword evidence="4 8" id="KW-0479">Metal-binding</keyword>
<comment type="cofactor">
    <cofactor evidence="1 8">
        <name>heme</name>
        <dbReference type="ChEBI" id="CHEBI:30413"/>
    </cofactor>
</comment>
<dbReference type="AlphaFoldDB" id="H9LD42"/>